<dbReference type="AlphaFoldDB" id="A0A6V8KW02"/>
<dbReference type="EMBL" id="BLPG01000001">
    <property type="protein sequence ID" value="GFJ86908.1"/>
    <property type="molecule type" value="Genomic_DNA"/>
</dbReference>
<reference evidence="2 3" key="2">
    <citation type="submission" date="2020-03" db="EMBL/GenBank/DDBJ databases">
        <authorList>
            <person name="Ichikawa N."/>
            <person name="Kimura A."/>
            <person name="Kitahashi Y."/>
            <person name="Uohara A."/>
        </authorList>
    </citation>
    <scope>NUCLEOTIDE SEQUENCE [LARGE SCALE GENOMIC DNA]</scope>
    <source>
        <strain evidence="2 3">NBRC 108638</strain>
    </source>
</reference>
<sequence>MRLPPAVEDSIVVGDFHTHPQLGPDFQRPPSPEDTETGKGNGVPGIIRTEENGQRKYFFYGPPVRTHLAGGKFRGWSYPGESGGVAP</sequence>
<evidence type="ECO:0000313" key="3">
    <source>
        <dbReference type="Proteomes" id="UP000482960"/>
    </source>
</evidence>
<organism evidence="2 3">
    <name type="scientific">Phytohabitans rumicis</name>
    <dbReference type="NCBI Taxonomy" id="1076125"/>
    <lineage>
        <taxon>Bacteria</taxon>
        <taxon>Bacillati</taxon>
        <taxon>Actinomycetota</taxon>
        <taxon>Actinomycetes</taxon>
        <taxon>Micromonosporales</taxon>
        <taxon>Micromonosporaceae</taxon>
    </lineage>
</organism>
<evidence type="ECO:0000313" key="2">
    <source>
        <dbReference type="EMBL" id="GFJ86908.1"/>
    </source>
</evidence>
<accession>A0A6V8KW02</accession>
<dbReference type="Proteomes" id="UP000482960">
    <property type="component" value="Unassembled WGS sequence"/>
</dbReference>
<protein>
    <recommendedName>
        <fullName evidence="4">JAB domain-containing protein</fullName>
    </recommendedName>
</protein>
<keyword evidence="3" id="KW-1185">Reference proteome</keyword>
<name>A0A6V8KW02_9ACTN</name>
<evidence type="ECO:0000256" key="1">
    <source>
        <dbReference type="SAM" id="MobiDB-lite"/>
    </source>
</evidence>
<proteinExistence type="predicted"/>
<feature type="region of interest" description="Disordered" evidence="1">
    <location>
        <begin position="1"/>
        <end position="47"/>
    </location>
</feature>
<gene>
    <name evidence="2" type="ORF">Prum_005500</name>
</gene>
<evidence type="ECO:0008006" key="4">
    <source>
        <dbReference type="Google" id="ProtNLM"/>
    </source>
</evidence>
<dbReference type="RefSeq" id="WP_173073627.1">
    <property type="nucleotide sequence ID" value="NZ_BLPG01000001.1"/>
</dbReference>
<comment type="caution">
    <text evidence="2">The sequence shown here is derived from an EMBL/GenBank/DDBJ whole genome shotgun (WGS) entry which is preliminary data.</text>
</comment>
<reference evidence="2 3" key="1">
    <citation type="submission" date="2020-03" db="EMBL/GenBank/DDBJ databases">
        <title>Whole genome shotgun sequence of Phytohabitans rumicis NBRC 108638.</title>
        <authorList>
            <person name="Komaki H."/>
            <person name="Tamura T."/>
        </authorList>
    </citation>
    <scope>NUCLEOTIDE SEQUENCE [LARGE SCALE GENOMIC DNA]</scope>
    <source>
        <strain evidence="2 3">NBRC 108638</strain>
    </source>
</reference>